<keyword evidence="3" id="KW-0472">Membrane</keyword>
<protein>
    <submittedName>
        <fullName evidence="5">Membrane protein</fullName>
    </submittedName>
</protein>
<dbReference type="InterPro" id="IPR036465">
    <property type="entry name" value="vWFA_dom_sf"/>
</dbReference>
<dbReference type="Pfam" id="PF00515">
    <property type="entry name" value="TPR_1"/>
    <property type="match status" value="1"/>
</dbReference>
<evidence type="ECO:0000256" key="1">
    <source>
        <dbReference type="PROSITE-ProRule" id="PRU00339"/>
    </source>
</evidence>
<name>A0A0R0E7N4_9GAMM</name>
<evidence type="ECO:0000259" key="4">
    <source>
        <dbReference type="PROSITE" id="PS50234"/>
    </source>
</evidence>
<sequence length="596" mass="64789">MTLFDSLHFLRPHWLWALLLLPVAVAVGAYRQRRRADWQAAIDPHLLAHLLEGGRGRHVGGALALLAGVLLAVLALAGPSWRQIEQPLWETRTPLVIVLDLSSRSSATDLPPSRLLQARAKLAALLHERKGGEVALVVYAGDPFTVAPLTDDAGNVALFLDALAPEIMPADGQHAGRALAWAAGLLQQAGAHDGDILLLSDRADAAASAEALRIRAAGHRVSAIGLGTPQGTAYRRRDGRIEQARLDEASLRALATAGGGDYARITADDADLRALGVLQARSGNDQRRDENTGRSWQDAGYWLLPPLMLLALLAFRRPTRGAAALLLCLSLPLALPAQAAEKGGWWQRADQREHRQLDAGVAAYRNGDFAAAQRRFEGIDSDQGWYNLGNALAQQGQYDEAIAAYDHALRLQPGMADALANRAMVDAARKRRQQPDGKQGGGQQDPSRPQPGKDSQGKGDPSRQDDRQPPQSQPQSGQQDKPQNPDVQDKGRNGQPTSDSGQPSPAEPPQTEDPGKQQQADQAQRQRMAEAMRQQQAREGENAPADARAAQAAMDPQERERRQAVEAWMQRVPDEPGALLKAKFQLEHERRRREGR</sequence>
<keyword evidence="3" id="KW-0812">Transmembrane</keyword>
<feature type="transmembrane region" description="Helical" evidence="3">
    <location>
        <begin position="59"/>
        <end position="81"/>
    </location>
</feature>
<feature type="repeat" description="TPR" evidence="1">
    <location>
        <begin position="382"/>
        <end position="415"/>
    </location>
</feature>
<proteinExistence type="predicted"/>
<feature type="compositionally biased region" description="Polar residues" evidence="2">
    <location>
        <begin position="494"/>
        <end position="503"/>
    </location>
</feature>
<keyword evidence="1" id="KW-0802">TPR repeat</keyword>
<comment type="caution">
    <text evidence="5">The sequence shown here is derived from an EMBL/GenBank/DDBJ whole genome shotgun (WGS) entry which is preliminary data.</text>
</comment>
<feature type="compositionally biased region" description="Basic and acidic residues" evidence="2">
    <location>
        <begin position="455"/>
        <end position="468"/>
    </location>
</feature>
<dbReference type="SUPFAM" id="SSF48452">
    <property type="entry name" value="TPR-like"/>
    <property type="match status" value="1"/>
</dbReference>
<accession>A0A0R0E7N4</accession>
<dbReference type="PATRIC" id="fig|659018.3.peg.914"/>
<dbReference type="Gene3D" id="3.40.50.410">
    <property type="entry name" value="von Willebrand factor, type A domain"/>
    <property type="match status" value="1"/>
</dbReference>
<dbReference type="STRING" id="659018.ABB34_05040"/>
<feature type="compositionally biased region" description="Low complexity" evidence="2">
    <location>
        <begin position="469"/>
        <end position="480"/>
    </location>
</feature>
<keyword evidence="3" id="KW-1133">Transmembrane helix</keyword>
<dbReference type="InterPro" id="IPR011990">
    <property type="entry name" value="TPR-like_helical_dom_sf"/>
</dbReference>
<organism evidence="5 6">
    <name type="scientific">Stenotrophomonas daejeonensis</name>
    <dbReference type="NCBI Taxonomy" id="659018"/>
    <lineage>
        <taxon>Bacteria</taxon>
        <taxon>Pseudomonadati</taxon>
        <taxon>Pseudomonadota</taxon>
        <taxon>Gammaproteobacteria</taxon>
        <taxon>Lysobacterales</taxon>
        <taxon>Lysobacteraceae</taxon>
        <taxon>Stenotrophomonas</taxon>
    </lineage>
</organism>
<dbReference type="InterPro" id="IPR019734">
    <property type="entry name" value="TPR_rpt"/>
</dbReference>
<reference evidence="5 6" key="1">
    <citation type="submission" date="2015-05" db="EMBL/GenBank/DDBJ databases">
        <title>Genome sequencing and analysis of members of genus Stenotrophomonas.</title>
        <authorList>
            <person name="Patil P.P."/>
            <person name="Midha S."/>
            <person name="Patil P.B."/>
        </authorList>
    </citation>
    <scope>NUCLEOTIDE SEQUENCE [LARGE SCALE GENOMIC DNA]</scope>
    <source>
        <strain evidence="5 6">JCM 16244</strain>
    </source>
</reference>
<dbReference type="Proteomes" id="UP000050940">
    <property type="component" value="Unassembled WGS sequence"/>
</dbReference>
<dbReference type="InterPro" id="IPR050768">
    <property type="entry name" value="UPF0353/GerABKA_families"/>
</dbReference>
<dbReference type="SMART" id="SM00028">
    <property type="entry name" value="TPR"/>
    <property type="match status" value="1"/>
</dbReference>
<dbReference type="PROSITE" id="PS50234">
    <property type="entry name" value="VWFA"/>
    <property type="match status" value="1"/>
</dbReference>
<dbReference type="SUPFAM" id="SSF53300">
    <property type="entry name" value="vWA-like"/>
    <property type="match status" value="1"/>
</dbReference>
<gene>
    <name evidence="5" type="ORF">ABB34_05040</name>
</gene>
<evidence type="ECO:0000256" key="3">
    <source>
        <dbReference type="SAM" id="Phobius"/>
    </source>
</evidence>
<dbReference type="InterPro" id="IPR002035">
    <property type="entry name" value="VWF_A"/>
</dbReference>
<dbReference type="OrthoDB" id="9807628at2"/>
<dbReference type="SMART" id="SM00327">
    <property type="entry name" value="VWA"/>
    <property type="match status" value="1"/>
</dbReference>
<evidence type="ECO:0000256" key="2">
    <source>
        <dbReference type="SAM" id="MobiDB-lite"/>
    </source>
</evidence>
<feature type="transmembrane region" description="Helical" evidence="3">
    <location>
        <begin position="13"/>
        <end position="30"/>
    </location>
</feature>
<dbReference type="Pfam" id="PF13519">
    <property type="entry name" value="VWA_2"/>
    <property type="match status" value="1"/>
</dbReference>
<feature type="domain" description="VWFA" evidence="4">
    <location>
        <begin position="94"/>
        <end position="281"/>
    </location>
</feature>
<dbReference type="RefSeq" id="WP_057640161.1">
    <property type="nucleotide sequence ID" value="NZ_LDJP01000024.1"/>
</dbReference>
<dbReference type="PROSITE" id="PS50293">
    <property type="entry name" value="TPR_REGION"/>
    <property type="match status" value="1"/>
</dbReference>
<dbReference type="PANTHER" id="PTHR22550:SF14">
    <property type="entry name" value="VWFA DOMAIN-CONTAINING PROTEIN"/>
    <property type="match status" value="1"/>
</dbReference>
<dbReference type="AlphaFoldDB" id="A0A0R0E7N4"/>
<dbReference type="PANTHER" id="PTHR22550">
    <property type="entry name" value="SPORE GERMINATION PROTEIN"/>
    <property type="match status" value="1"/>
</dbReference>
<evidence type="ECO:0000313" key="6">
    <source>
        <dbReference type="Proteomes" id="UP000050940"/>
    </source>
</evidence>
<dbReference type="Gene3D" id="1.25.40.10">
    <property type="entry name" value="Tetratricopeptide repeat domain"/>
    <property type="match status" value="1"/>
</dbReference>
<evidence type="ECO:0000313" key="5">
    <source>
        <dbReference type="EMBL" id="KRG87394.1"/>
    </source>
</evidence>
<dbReference type="EMBL" id="LDJP01000024">
    <property type="protein sequence ID" value="KRG87394.1"/>
    <property type="molecule type" value="Genomic_DNA"/>
</dbReference>
<keyword evidence="6" id="KW-1185">Reference proteome</keyword>
<feature type="region of interest" description="Disordered" evidence="2">
    <location>
        <begin position="427"/>
        <end position="596"/>
    </location>
</feature>
<dbReference type="PROSITE" id="PS50005">
    <property type="entry name" value="TPR"/>
    <property type="match status" value="1"/>
</dbReference>
<feature type="compositionally biased region" description="Low complexity" evidence="2">
    <location>
        <begin position="517"/>
        <end position="535"/>
    </location>
</feature>
<feature type="compositionally biased region" description="Low complexity" evidence="2">
    <location>
        <begin position="542"/>
        <end position="555"/>
    </location>
</feature>